<sequence>MYILQYFIEPQIEVIYIACKIFSFLRFLQFLKCISRNKLVCKSRSCITSIQLVLRIFSQLVLKSVILRALGNIPLNVASLFSSTEVTVNEPQSENSLFLKIRPRQFQTLGYMQYVQLEWDVLPYVINLKDVRACCSLIFFILLRITASKQ</sequence>
<evidence type="ECO:0000313" key="2">
    <source>
        <dbReference type="EMBL" id="KAH0572685.1"/>
    </source>
</evidence>
<dbReference type="VEuPathDB" id="GiardiaDB:SS50377_24797"/>
<evidence type="ECO:0000313" key="1">
    <source>
        <dbReference type="EMBL" id="EST44666.1"/>
    </source>
</evidence>
<keyword evidence="3" id="KW-1185">Reference proteome</keyword>
<dbReference type="AlphaFoldDB" id="V6LLU1"/>
<name>V6LLU1_9EUKA</name>
<reference evidence="1 2" key="1">
    <citation type="journal article" date="2014" name="PLoS Genet.">
        <title>The Genome of Spironucleus salmonicida Highlights a Fish Pathogen Adapted to Fluctuating Environments.</title>
        <authorList>
            <person name="Xu F."/>
            <person name="Jerlstrom-Hultqvist J."/>
            <person name="Einarsson E."/>
            <person name="Astvaldsson A."/>
            <person name="Svard S.G."/>
            <person name="Andersson J.O."/>
        </authorList>
    </citation>
    <scope>NUCLEOTIDE SEQUENCE</scope>
    <source>
        <strain evidence="2">ATCC 50377</strain>
    </source>
</reference>
<organism evidence="1">
    <name type="scientific">Spironucleus salmonicida</name>
    <dbReference type="NCBI Taxonomy" id="348837"/>
    <lineage>
        <taxon>Eukaryota</taxon>
        <taxon>Metamonada</taxon>
        <taxon>Diplomonadida</taxon>
        <taxon>Hexamitidae</taxon>
        <taxon>Hexamitinae</taxon>
        <taxon>Spironucleus</taxon>
    </lineage>
</organism>
<gene>
    <name evidence="1" type="ORF">SS50377_15443</name>
    <name evidence="2" type="ORF">SS50377_24797</name>
</gene>
<dbReference type="EMBL" id="AUWU02000005">
    <property type="protein sequence ID" value="KAH0572685.1"/>
    <property type="molecule type" value="Genomic_DNA"/>
</dbReference>
<protein>
    <submittedName>
        <fullName evidence="1">Uncharacterized protein</fullName>
    </submittedName>
</protein>
<dbReference type="Proteomes" id="UP000018208">
    <property type="component" value="Unassembled WGS sequence"/>
</dbReference>
<dbReference type="EMBL" id="KI546114">
    <property type="protein sequence ID" value="EST44666.1"/>
    <property type="molecule type" value="Genomic_DNA"/>
</dbReference>
<proteinExistence type="predicted"/>
<accession>V6LLU1</accession>
<reference evidence="2" key="2">
    <citation type="submission" date="2020-12" db="EMBL/GenBank/DDBJ databases">
        <title>New Spironucleus salmonicida genome in near-complete chromosomes.</title>
        <authorList>
            <person name="Xu F."/>
            <person name="Kurt Z."/>
            <person name="Jimenez-Gonzalez A."/>
            <person name="Astvaldsson A."/>
            <person name="Andersson J.O."/>
            <person name="Svard S.G."/>
        </authorList>
    </citation>
    <scope>NUCLEOTIDE SEQUENCE</scope>
    <source>
        <strain evidence="2">ATCC 50377</strain>
    </source>
</reference>
<evidence type="ECO:0000313" key="3">
    <source>
        <dbReference type="Proteomes" id="UP000018208"/>
    </source>
</evidence>